<reference evidence="1" key="1">
    <citation type="submission" date="2019-08" db="EMBL/GenBank/DDBJ databases">
        <authorList>
            <person name="Kucharzyk K."/>
            <person name="Murdoch R.W."/>
            <person name="Higgins S."/>
            <person name="Loffler F."/>
        </authorList>
    </citation>
    <scope>NUCLEOTIDE SEQUENCE</scope>
</reference>
<protein>
    <submittedName>
        <fullName evidence="1">Uncharacterized protein</fullName>
    </submittedName>
</protein>
<sequence>MAEPHRPDSGPDDFDLPRLAVGCVDEADGVESELLLEFAALFDGHPFQRAEPDREERGRVSSFFREKRNPGEMVEREAFSLPLDDPEGAAAHRSPVERRVGELVPPGVERGGQEHEPAVVEAAVGREFDLRITALQVRGKRHLRGGGAVFSAFEMDQGVVGGVVGFRRHMELFGQRPLRSVASGGFQRQQAFPRRQGGEELLRFQDDFSGFRVRLAG</sequence>
<evidence type="ECO:0000313" key="1">
    <source>
        <dbReference type="EMBL" id="MPN04960.1"/>
    </source>
</evidence>
<organism evidence="1">
    <name type="scientific">bioreactor metagenome</name>
    <dbReference type="NCBI Taxonomy" id="1076179"/>
    <lineage>
        <taxon>unclassified sequences</taxon>
        <taxon>metagenomes</taxon>
        <taxon>ecological metagenomes</taxon>
    </lineage>
</organism>
<name>A0A645EU48_9ZZZZ</name>
<dbReference type="EMBL" id="VSSQ01050878">
    <property type="protein sequence ID" value="MPN04960.1"/>
    <property type="molecule type" value="Genomic_DNA"/>
</dbReference>
<gene>
    <name evidence="1" type="ORF">SDC9_152209</name>
</gene>
<accession>A0A645EU48</accession>
<dbReference type="AlphaFoldDB" id="A0A645EU48"/>
<comment type="caution">
    <text evidence="1">The sequence shown here is derived from an EMBL/GenBank/DDBJ whole genome shotgun (WGS) entry which is preliminary data.</text>
</comment>
<proteinExistence type="predicted"/>